<comment type="cofactor">
    <cofactor evidence="1">
        <name>Mg(2+)</name>
        <dbReference type="ChEBI" id="CHEBI:18420"/>
    </cofactor>
</comment>
<evidence type="ECO:0000313" key="6">
    <source>
        <dbReference type="Proteomes" id="UP000000724"/>
    </source>
</evidence>
<dbReference type="Pfam" id="PF05970">
    <property type="entry name" value="PIF1"/>
    <property type="match status" value="1"/>
</dbReference>
<dbReference type="Gene3D" id="3.40.50.300">
    <property type="entry name" value="P-loop containing nucleotide triphosphate hydrolases"/>
    <property type="match status" value="1"/>
</dbReference>
<proteinExistence type="inferred from homology"/>
<dbReference type="Pfam" id="PF14214">
    <property type="entry name" value="Helitron_like_N"/>
    <property type="match status" value="1"/>
</dbReference>
<dbReference type="PANTHER" id="PTHR47642">
    <property type="entry name" value="ATP-DEPENDENT DNA HELICASE"/>
    <property type="match status" value="1"/>
</dbReference>
<dbReference type="GO" id="GO:0006281">
    <property type="term" value="P:DNA repair"/>
    <property type="evidence" value="ECO:0007669"/>
    <property type="project" value="UniProtKB-KW"/>
</dbReference>
<dbReference type="PANTHER" id="PTHR47642:SF6">
    <property type="entry name" value="ATP-DEPENDENT DNA HELICASE"/>
    <property type="match status" value="1"/>
</dbReference>
<dbReference type="InterPro" id="IPR010285">
    <property type="entry name" value="DNA_helicase_pif1-like_DEAD"/>
</dbReference>
<dbReference type="GO" id="GO:0006310">
    <property type="term" value="P:DNA recombination"/>
    <property type="evidence" value="ECO:0007669"/>
    <property type="project" value="UniProtKB-KW"/>
</dbReference>
<keyword evidence="1" id="KW-0227">DNA damage</keyword>
<dbReference type="HOGENOM" id="CLU_001248_5_0_1"/>
<keyword evidence="1" id="KW-0547">Nucleotide-binding</keyword>
<keyword evidence="1" id="KW-0378">Hydrolase</keyword>
<evidence type="ECO:0000259" key="2">
    <source>
        <dbReference type="Pfam" id="PF05970"/>
    </source>
</evidence>
<evidence type="ECO:0000313" key="5">
    <source>
        <dbReference type="EMBL" id="CAP79320.1"/>
    </source>
</evidence>
<comment type="similarity">
    <text evidence="1">Belongs to the helicase family.</text>
</comment>
<evidence type="ECO:0000259" key="4">
    <source>
        <dbReference type="Pfam" id="PF20209"/>
    </source>
</evidence>
<feature type="domain" description="DNA helicase Pif1-like DEAD-box helicase" evidence="2">
    <location>
        <begin position="1445"/>
        <end position="1605"/>
    </location>
</feature>
<dbReference type="GO" id="GO:0043139">
    <property type="term" value="F:5'-3' DNA helicase activity"/>
    <property type="evidence" value="ECO:0007669"/>
    <property type="project" value="UniProtKB-EC"/>
</dbReference>
<dbReference type="Pfam" id="PF20209">
    <property type="entry name" value="DUF6570"/>
    <property type="match status" value="1"/>
</dbReference>
<evidence type="ECO:0000256" key="1">
    <source>
        <dbReference type="RuleBase" id="RU363044"/>
    </source>
</evidence>
<dbReference type="EMBL" id="AM920432">
    <property type="protein sequence ID" value="CAP79320.1"/>
    <property type="molecule type" value="Genomic_DNA"/>
</dbReference>
<keyword evidence="1" id="KW-0347">Helicase</keyword>
<keyword evidence="1" id="KW-0234">DNA repair</keyword>
<gene>
    <name evidence="5" type="ORF">Pc17g00330</name>
    <name evidence="5" type="ORF">PCH_Pc17g00330</name>
</gene>
<feature type="domain" description="Helitron helicase-like" evidence="3">
    <location>
        <begin position="571"/>
        <end position="781"/>
    </location>
</feature>
<dbReference type="EC" id="5.6.2.3" evidence="1"/>
<evidence type="ECO:0000259" key="3">
    <source>
        <dbReference type="Pfam" id="PF14214"/>
    </source>
</evidence>
<keyword evidence="6" id="KW-1185">Reference proteome</keyword>
<dbReference type="GO" id="GO:0000723">
    <property type="term" value="P:telomere maintenance"/>
    <property type="evidence" value="ECO:0007669"/>
    <property type="project" value="InterPro"/>
</dbReference>
<feature type="domain" description="DUF6570" evidence="4">
    <location>
        <begin position="264"/>
        <end position="403"/>
    </location>
</feature>
<dbReference type="InterPro" id="IPR027417">
    <property type="entry name" value="P-loop_NTPase"/>
</dbReference>
<dbReference type="SUPFAM" id="SSF52540">
    <property type="entry name" value="P-loop containing nucleoside triphosphate hydrolases"/>
    <property type="match status" value="2"/>
</dbReference>
<dbReference type="STRING" id="500485.B6HAW5"/>
<keyword evidence="1" id="KW-0233">DNA recombination</keyword>
<dbReference type="Proteomes" id="UP000000724">
    <property type="component" value="Contig Pc00c17"/>
</dbReference>
<accession>B6HAW5</accession>
<dbReference type="GO" id="GO:0016787">
    <property type="term" value="F:hydrolase activity"/>
    <property type="evidence" value="ECO:0007669"/>
    <property type="project" value="UniProtKB-KW"/>
</dbReference>
<name>B6HAW5_PENRW</name>
<dbReference type="OrthoDB" id="432234at2759"/>
<organism evidence="5 6">
    <name type="scientific">Penicillium rubens (strain ATCC 28089 / DSM 1075 / NRRL 1951 / Wisconsin 54-1255)</name>
    <name type="common">Penicillium chrysogenum</name>
    <dbReference type="NCBI Taxonomy" id="500485"/>
    <lineage>
        <taxon>Eukaryota</taxon>
        <taxon>Fungi</taxon>
        <taxon>Dikarya</taxon>
        <taxon>Ascomycota</taxon>
        <taxon>Pezizomycotina</taxon>
        <taxon>Eurotiomycetes</taxon>
        <taxon>Eurotiomycetidae</taxon>
        <taxon>Eurotiales</taxon>
        <taxon>Aspergillaceae</taxon>
        <taxon>Penicillium</taxon>
        <taxon>Penicillium chrysogenum species complex</taxon>
    </lineage>
</organism>
<dbReference type="InterPro" id="IPR025476">
    <property type="entry name" value="Helitron_helicase-like"/>
</dbReference>
<dbReference type="GO" id="GO:0005524">
    <property type="term" value="F:ATP binding"/>
    <property type="evidence" value="ECO:0007669"/>
    <property type="project" value="UniProtKB-KW"/>
</dbReference>
<protein>
    <recommendedName>
        <fullName evidence="1">ATP-dependent DNA helicase</fullName>
        <ecNumber evidence="1">5.6.2.3</ecNumber>
    </recommendedName>
</protein>
<dbReference type="eggNOG" id="KOG0987">
    <property type="taxonomic scope" value="Eukaryota"/>
</dbReference>
<dbReference type="InterPro" id="IPR046700">
    <property type="entry name" value="DUF6570"/>
</dbReference>
<dbReference type="OMA" id="IWFTINP"/>
<dbReference type="VEuPathDB" id="FungiDB:PCH_Pc17g00330"/>
<sequence>MTSSAPNLRCSSCKRPWQQSLYKTCEACRQKGHRHWRRHRPLATADTPSPPSTQSVLPYTDLPSSSPRTFCSQCCRPWQSARYKTCDNCRQKALPHKSRSRVLPTTENQGVSIEPVDNVRDGFPGRILPASTATRRLAPLLRHHAKRQKIIDAQPRNVDDSLDKALGFLRNEHERHATASQSFPPEITSTDIRRSVSGYEEATSTASKRSVCSSCGKVVPEAEIFPVDDGDPLLLPLGGALDRCGQHGSTWDVCSSCHAALIRGAAPKFSAKNLVNVTLCQDYPSALAELTLVEECVIARCHPLGVIVKLRPGGRRSSISHRALRGHFIVIPQDPGPLLQILPSPSLRLDSLIKVFWLGDRPPTDADLSPFLIIRRVKVLAALQYLVRNNHLYRELSINHSMIDNWGDEFIPLELRDNIIRLDEPDHHEREGYTVSLAQGNYENDLQAAQSESFHSNDCGLFLTGSVSTDINGERQNPDTRMLHTLLDVVGGRSCTSEQDLERTDPALACPRAGQRIPVISYTTRGQVALMDHWSDPHYFTAAFPTLFPKGVGGHLDERTIPVSLSALSEWALSHHSRRFARHKTFMYLLFDILQLRRSSLGNAFLVKRRHWRSAAHDIASLTVDQLEKAAQDVKAGQNVEDPVIRRLQQHIVTIGMRVPGSFSQKLRMRSEIRGLIVRHGMPAFWITINPSDLRNPLVLILAGVEFPVDDLGATNAAIRDAVATSNPVAVADFFHCVCQAILRGLLATDTGHIGALGDLSNHYGVVETNGRGMLHMHAVLWVRGNLAFTTLRNRVLGDTEFAARLIRYLEATIVQGIDESVPHDPEVNLPSTPPSAKERETDAEFFLGLSYDSNSVARRTQIHSRHHHSTCFKYRQRGPGKDACRFGMPRDLVPTSKVDEFGLIHLARNHAWTNPWNPAIASCVRSNHDISWIPTVSKSLSLIYYITNYATKDDVSPWQMVAKAALLKQRIERAEAAELPTRTDLRLRDKGLDNFALRCFNTLSHGREISGVQVASTLLNLPTHYTINYNFVRINLWWLRRYIRDLIQPVNIDVGESSDPMAEEPCTYEAGGTAPVSMFDNYRWRGPQLERLALFEYCMLVRIKSVRDATTDDVDFDLSHPQSNTHVQRLAHTSSQVSTVTFNGQLTEFQASEDAVPGGHPKTAANMNDLAEMLLGLFVPWGQLPALFQEHANAVPIKRDACSRIWEVIEPTLTPHVRRFAPNIELLRKSREDSLADAKLQEAPVRVNGLIDRDINELEIDNFASDSDDSFANLDESVNVETLIAAYHSIAKCWDHETLLAGRRIPSLIHAPTHNQGQPLQNLLPLNLFDSPAYSASGLSFFPPSTLQQWESRLKELAKFGEHGDVYHSVVGEAYDLDGFSLDIGDAILEPMLNEPEVIPTLADQQSYVEDSSSPTSLTLLRLVVEKVLGEALDWASHPYDASKRHQTLLYVGGEGGVGKSQIVKGIMAGMDLIRRKKEVILMAPTGAAADNIGGNTFHTSLGVSITRSTGHSMAALSMMDLSMLSVINNHCKMARSLDRGSRDFFGALPIVILMGDFFQFPPVRGPALWKEPRSGNAEDEEGRLIWHQFRNVIILDEQMRQSGDPSFRGLLHRARTSTLTEEDLDLLNSCVITSLVAPQLHGATTVVKLNSLRHQVNRIRMEHFAKSCCQKIYAFPAQHTRTKSTGPTNLRLRVDDLLQQPDHGTRIPFPGMFLYTPNMPCVILTNVCTRLGQVNGATGTAIAEFYEIDDLYILCTKPPACVLFKQDKSTTSVFEGLAPATVPVFPLEKSITLKGYSVRRKQVPISPTFSLTDYKVQGSTLDSAILDLRDDSAIRGRDRHQKFCSTYVQLSRLRTRKGLHLLQEIEMKDLQFGPDPRILAEMRRLEKLEKATLDAWKHSN</sequence>
<keyword evidence="1" id="KW-0067">ATP-binding</keyword>
<dbReference type="BioCyc" id="PCHR:PC17G00330-MONOMER"/>
<comment type="catalytic activity">
    <reaction evidence="1">
        <text>ATP + H2O = ADP + phosphate + H(+)</text>
        <dbReference type="Rhea" id="RHEA:13065"/>
        <dbReference type="ChEBI" id="CHEBI:15377"/>
        <dbReference type="ChEBI" id="CHEBI:15378"/>
        <dbReference type="ChEBI" id="CHEBI:30616"/>
        <dbReference type="ChEBI" id="CHEBI:43474"/>
        <dbReference type="ChEBI" id="CHEBI:456216"/>
        <dbReference type="EC" id="5.6.2.3"/>
    </reaction>
</comment>
<dbReference type="InterPro" id="IPR051055">
    <property type="entry name" value="PIF1_helicase"/>
</dbReference>
<reference evidence="5 6" key="1">
    <citation type="journal article" date="2008" name="Nat. Biotechnol.">
        <title>Genome sequencing and analysis of the filamentous fungus Penicillium chrysogenum.</title>
        <authorList>
            <person name="van den Berg M.A."/>
            <person name="Albang R."/>
            <person name="Albermann K."/>
            <person name="Badger J.H."/>
            <person name="Daran J.-M."/>
            <person name="Driessen A.J.M."/>
            <person name="Garcia-Estrada C."/>
            <person name="Fedorova N.D."/>
            <person name="Harris D.M."/>
            <person name="Heijne W.H.M."/>
            <person name="Joardar V.S."/>
            <person name="Kiel J.A.K.W."/>
            <person name="Kovalchuk A."/>
            <person name="Martin J.F."/>
            <person name="Nierman W.C."/>
            <person name="Nijland J.G."/>
            <person name="Pronk J.T."/>
            <person name="Roubos J.A."/>
            <person name="van der Klei I.J."/>
            <person name="van Peij N.N.M.E."/>
            <person name="Veenhuis M."/>
            <person name="von Doehren H."/>
            <person name="Wagner C."/>
            <person name="Wortman J.R."/>
            <person name="Bovenberg R.A.L."/>
        </authorList>
    </citation>
    <scope>NUCLEOTIDE SEQUENCE [LARGE SCALE GENOMIC DNA]</scope>
    <source>
        <strain evidence="6">ATCC 28089 / DSM 1075 / NRRL 1951 / Wisconsin 54-1255</strain>
    </source>
</reference>